<dbReference type="RefSeq" id="XP_033460960.1">
    <property type="nucleotide sequence ID" value="XM_033608236.1"/>
</dbReference>
<gene>
    <name evidence="2" type="ORF">K489DRAFT_422362</name>
</gene>
<proteinExistence type="predicted"/>
<evidence type="ECO:0000313" key="1">
    <source>
        <dbReference type="Proteomes" id="UP000504637"/>
    </source>
</evidence>
<dbReference type="AlphaFoldDB" id="A0A6J3M8J7"/>
<dbReference type="Proteomes" id="UP000504637">
    <property type="component" value="Unplaced"/>
</dbReference>
<accession>A0A6J3M8J7</accession>
<reference evidence="2" key="3">
    <citation type="submission" date="2025-08" db="UniProtKB">
        <authorList>
            <consortium name="RefSeq"/>
        </authorList>
    </citation>
    <scope>IDENTIFICATION</scope>
    <source>
        <strain evidence="2">CBS 342.82</strain>
    </source>
</reference>
<sequence>DASSEQDSDLFIQVDKAEELKKAATEKDGKLVLTVTNSFLHGQAKDGKKRWLVYHDQSRNPFQHRFHQGILKKYIRLGTDTASKMGFYDLTGVTDMGAGLIGDPLRKM</sequence>
<reference evidence="2" key="2">
    <citation type="submission" date="2020-04" db="EMBL/GenBank/DDBJ databases">
        <authorList>
            <consortium name="NCBI Genome Project"/>
        </authorList>
    </citation>
    <scope>NUCLEOTIDE SEQUENCE</scope>
    <source>
        <strain evidence="2">CBS 342.82</strain>
    </source>
</reference>
<protein>
    <submittedName>
        <fullName evidence="2">Uncharacterized protein</fullName>
    </submittedName>
</protein>
<evidence type="ECO:0000313" key="2">
    <source>
        <dbReference type="RefSeq" id="XP_033460960.1"/>
    </source>
</evidence>
<dbReference type="GeneID" id="54366036"/>
<feature type="non-terminal residue" evidence="2">
    <location>
        <position position="1"/>
    </location>
</feature>
<organism evidence="2">
    <name type="scientific">Dissoconium aciculare CBS 342.82</name>
    <dbReference type="NCBI Taxonomy" id="1314786"/>
    <lineage>
        <taxon>Eukaryota</taxon>
        <taxon>Fungi</taxon>
        <taxon>Dikarya</taxon>
        <taxon>Ascomycota</taxon>
        <taxon>Pezizomycotina</taxon>
        <taxon>Dothideomycetes</taxon>
        <taxon>Dothideomycetidae</taxon>
        <taxon>Mycosphaerellales</taxon>
        <taxon>Dissoconiaceae</taxon>
        <taxon>Dissoconium</taxon>
    </lineage>
</organism>
<keyword evidence="1" id="KW-1185">Reference proteome</keyword>
<reference evidence="2" key="1">
    <citation type="submission" date="2020-01" db="EMBL/GenBank/DDBJ databases">
        <authorList>
            <consortium name="DOE Joint Genome Institute"/>
            <person name="Haridas S."/>
            <person name="Albert R."/>
            <person name="Binder M."/>
            <person name="Bloem J."/>
            <person name="Labutti K."/>
            <person name="Salamov A."/>
            <person name="Andreopoulos B."/>
            <person name="Baker S.E."/>
            <person name="Barry K."/>
            <person name="Bills G."/>
            <person name="Bluhm B.H."/>
            <person name="Cannon C."/>
            <person name="Castanera R."/>
            <person name="Culley D.E."/>
            <person name="Daum C."/>
            <person name="Ezra D."/>
            <person name="Gonzalez J.B."/>
            <person name="Henrissat B."/>
            <person name="Kuo A."/>
            <person name="Liang C."/>
            <person name="Lipzen A."/>
            <person name="Lutzoni F."/>
            <person name="Magnuson J."/>
            <person name="Mondo S."/>
            <person name="Nolan M."/>
            <person name="Ohm R."/>
            <person name="Pangilinan J."/>
            <person name="Park H.-J."/>
            <person name="Ramirez L."/>
            <person name="Alfaro M."/>
            <person name="Sun H."/>
            <person name="Tritt A."/>
            <person name="Yoshinaga Y."/>
            <person name="Zwiers L.-H."/>
            <person name="Turgeon B.G."/>
            <person name="Goodwin S.B."/>
            <person name="Spatafora J.W."/>
            <person name="Crous P.W."/>
            <person name="Grigoriev I.V."/>
        </authorList>
    </citation>
    <scope>NUCLEOTIDE SEQUENCE</scope>
    <source>
        <strain evidence="2">CBS 342.82</strain>
    </source>
</reference>
<name>A0A6J3M8J7_9PEZI</name>
<dbReference type="OrthoDB" id="4537670at2759"/>